<accession>A0A1C3VE43</accession>
<evidence type="ECO:0000313" key="2">
    <source>
        <dbReference type="Proteomes" id="UP000199205"/>
    </source>
</evidence>
<dbReference type="Proteomes" id="UP000199205">
    <property type="component" value="Unassembled WGS sequence"/>
</dbReference>
<dbReference type="AlphaFoldDB" id="A0A1C3VE43"/>
<reference evidence="1 2" key="1">
    <citation type="submission" date="2016-08" db="EMBL/GenBank/DDBJ databases">
        <authorList>
            <person name="Seilhamer J.J."/>
        </authorList>
    </citation>
    <scope>NUCLEOTIDE SEQUENCE [LARGE SCALE GENOMIC DNA]</scope>
    <source>
        <strain evidence="1 2">P1-7</strain>
    </source>
</reference>
<name>A0A1C3VE43_9HYPH</name>
<evidence type="ECO:0000313" key="1">
    <source>
        <dbReference type="EMBL" id="SCB25949.1"/>
    </source>
</evidence>
<proteinExistence type="predicted"/>
<sequence length="87" mass="9841">MIDFRAFCLNEEKRGGGLRVESARDRHGTFRRRCDACVNFQLAADTLMGLAILSTRQPDQPATAKLMSLRRMFLSATTNPPPTKEWV</sequence>
<organism evidence="1 2">
    <name type="scientific">Rhizobium lusitanum</name>
    <dbReference type="NCBI Taxonomy" id="293958"/>
    <lineage>
        <taxon>Bacteria</taxon>
        <taxon>Pseudomonadati</taxon>
        <taxon>Pseudomonadota</taxon>
        <taxon>Alphaproteobacteria</taxon>
        <taxon>Hyphomicrobiales</taxon>
        <taxon>Rhizobiaceae</taxon>
        <taxon>Rhizobium/Agrobacterium group</taxon>
        <taxon>Rhizobium</taxon>
    </lineage>
</organism>
<dbReference type="EMBL" id="FMAF01000005">
    <property type="protein sequence ID" value="SCB25949.1"/>
    <property type="molecule type" value="Genomic_DNA"/>
</dbReference>
<gene>
    <name evidence="1" type="ORF">GA0061101_10585</name>
</gene>
<protein>
    <submittedName>
        <fullName evidence="1">Uncharacterized protein</fullName>
    </submittedName>
</protein>